<keyword evidence="3" id="KW-1185">Reference proteome</keyword>
<dbReference type="EMBL" id="MK373796">
    <property type="protein sequence ID" value="QBQ81276.1"/>
    <property type="molecule type" value="Genomic_DNA"/>
</dbReference>
<protein>
    <submittedName>
        <fullName evidence="1">Uncharacterized protein</fullName>
    </submittedName>
</protein>
<gene>
    <name evidence="1" type="ORF">HdH2rev_00018</name>
    <name evidence="2" type="ORF">HdH2rev_00202</name>
</gene>
<evidence type="ECO:0000313" key="3">
    <source>
        <dbReference type="Proteomes" id="UP000309873"/>
    </source>
</evidence>
<proteinExistence type="predicted"/>
<organism evidence="1 3">
    <name type="scientific">Escherichia phage vB_EcoS_HdH2</name>
    <dbReference type="NCBI Taxonomy" id="2508174"/>
    <lineage>
        <taxon>Viruses</taxon>
        <taxon>Duplodnaviria</taxon>
        <taxon>Heunggongvirae</taxon>
        <taxon>Uroviricota</taxon>
        <taxon>Caudoviricetes</taxon>
        <taxon>Demerecviridae</taxon>
        <taxon>Markadamsvirinae</taxon>
        <taxon>Tequintavirus</taxon>
        <taxon>Tequintavirus HdH2</taxon>
    </lineage>
</organism>
<sequence length="44" mass="5254">MYRFEEKMREREKFGRLEGCGCRIGAEHLICGDFGEELRRFGKI</sequence>
<dbReference type="Proteomes" id="UP000309873">
    <property type="component" value="Segment"/>
</dbReference>
<name>A0A482N584_9CAUD</name>
<dbReference type="EMBL" id="MK373796">
    <property type="protein sequence ID" value="QBQ81116.1"/>
    <property type="molecule type" value="Genomic_DNA"/>
</dbReference>
<evidence type="ECO:0000313" key="1">
    <source>
        <dbReference type="EMBL" id="QBQ81116.1"/>
    </source>
</evidence>
<reference evidence="1 3" key="1">
    <citation type="submission" date="2019-01" db="EMBL/GenBank/DDBJ databases">
        <title>Still something new to discover - new insights into E. coli phage diversity and taxonomy.</title>
        <authorList>
            <person name="Korf I.H.E."/>
            <person name="Adriaennsens E."/>
            <person name="Dreiseikelmann B."/>
            <person name="Kropinski A."/>
            <person name="Nimtz M."/>
            <person name="Meier-Kolthoff J.P."/>
            <person name="Rohde M."/>
            <person name="van Raaij M."/>
            <person name="Wittmann J."/>
        </authorList>
    </citation>
    <scope>NUCLEOTIDE SEQUENCE [LARGE SCALE GENOMIC DNA]</scope>
</reference>
<evidence type="ECO:0000313" key="2">
    <source>
        <dbReference type="EMBL" id="QBQ81276.1"/>
    </source>
</evidence>
<accession>A0A482N584</accession>